<keyword evidence="3" id="KW-1185">Reference proteome</keyword>
<name>A0A927K7M5_9ACTN</name>
<dbReference type="PANTHER" id="PTHR43861">
    <property type="entry name" value="TRANS-ACONITATE 2-METHYLTRANSFERASE-RELATED"/>
    <property type="match status" value="1"/>
</dbReference>
<dbReference type="AlphaFoldDB" id="A0A927K7M5"/>
<dbReference type="GO" id="GO:0032259">
    <property type="term" value="P:methylation"/>
    <property type="evidence" value="ECO:0007669"/>
    <property type="project" value="UniProtKB-KW"/>
</dbReference>
<evidence type="ECO:0000256" key="1">
    <source>
        <dbReference type="SAM" id="MobiDB-lite"/>
    </source>
</evidence>
<sequence length="273" mass="29798">MDSTPGRPDQRGTTTPHTWDPGLYCEYAGERGRPFVDLVQRIAAEDPETVLDLGCGPGNLTRLLTSRWPGAAVSGLDSSPEMIEAARAADDRIVWEVGDLRTWAGEPHRVDVVVSNATLQWVPGHLDLLGPLLDNITPTGWLAFQVPGNVDEPSHTLRQEIAEQDRYAAHLAGVAVPSSHDPATYLERLVELGCEVDAWETTYLHVLTGEDPVFTWVSGTGARPTLQALPEPLRTEFATELRERLRAAYPAGPQGVVMPFRRVFVVAHKGTGA</sequence>
<dbReference type="Proteomes" id="UP000616839">
    <property type="component" value="Unassembled WGS sequence"/>
</dbReference>
<gene>
    <name evidence="2" type="ORF">IE331_13605</name>
</gene>
<accession>A0A927K7M5</accession>
<dbReference type="Gene3D" id="3.40.50.150">
    <property type="entry name" value="Vaccinia Virus protein VP39"/>
    <property type="match status" value="1"/>
</dbReference>
<keyword evidence="2" id="KW-0489">Methyltransferase</keyword>
<evidence type="ECO:0000313" key="2">
    <source>
        <dbReference type="EMBL" id="MBD8870665.1"/>
    </source>
</evidence>
<comment type="caution">
    <text evidence="2">The sequence shown here is derived from an EMBL/GenBank/DDBJ whole genome shotgun (WGS) entry which is preliminary data.</text>
</comment>
<organism evidence="2 3">
    <name type="scientific">Nocardioides donggukensis</name>
    <dbReference type="NCBI Taxonomy" id="2774019"/>
    <lineage>
        <taxon>Bacteria</taxon>
        <taxon>Bacillati</taxon>
        <taxon>Actinomycetota</taxon>
        <taxon>Actinomycetes</taxon>
        <taxon>Propionibacteriales</taxon>
        <taxon>Nocardioidaceae</taxon>
        <taxon>Nocardioides</taxon>
    </lineage>
</organism>
<protein>
    <submittedName>
        <fullName evidence="2">Methyltransferase domain-containing protein</fullName>
    </submittedName>
</protein>
<dbReference type="Pfam" id="PF13489">
    <property type="entry name" value="Methyltransf_23"/>
    <property type="match status" value="1"/>
</dbReference>
<dbReference type="SUPFAM" id="SSF53335">
    <property type="entry name" value="S-adenosyl-L-methionine-dependent methyltransferases"/>
    <property type="match status" value="1"/>
</dbReference>
<evidence type="ECO:0000313" key="3">
    <source>
        <dbReference type="Proteomes" id="UP000616839"/>
    </source>
</evidence>
<dbReference type="GO" id="GO:0030798">
    <property type="term" value="F:trans-aconitate 2-methyltransferase activity"/>
    <property type="evidence" value="ECO:0007669"/>
    <property type="project" value="InterPro"/>
</dbReference>
<dbReference type="InterPro" id="IPR029063">
    <property type="entry name" value="SAM-dependent_MTases_sf"/>
</dbReference>
<proteinExistence type="predicted"/>
<dbReference type="PANTHER" id="PTHR43861:SF1">
    <property type="entry name" value="TRANS-ACONITATE 2-METHYLTRANSFERASE"/>
    <property type="match status" value="1"/>
</dbReference>
<dbReference type="Gene3D" id="1.10.150.290">
    <property type="entry name" value="S-adenosyl-L-methionine-dependent methyltransferases"/>
    <property type="match status" value="1"/>
</dbReference>
<keyword evidence="2" id="KW-0808">Transferase</keyword>
<reference evidence="2" key="1">
    <citation type="submission" date="2020-09" db="EMBL/GenBank/DDBJ databases">
        <title>Nocardioides sp. strain MJB4 16S ribosomal RNA gene Genome sequencing and assembly.</title>
        <authorList>
            <person name="Kim I."/>
        </authorList>
    </citation>
    <scope>NUCLEOTIDE SEQUENCE</scope>
    <source>
        <strain evidence="2">MJB4</strain>
    </source>
</reference>
<dbReference type="InterPro" id="IPR023149">
    <property type="entry name" value="Trans_acon_MeTrfase_C"/>
</dbReference>
<dbReference type="RefSeq" id="WP_192143941.1">
    <property type="nucleotide sequence ID" value="NZ_JACYXZ010000003.1"/>
</dbReference>
<feature type="region of interest" description="Disordered" evidence="1">
    <location>
        <begin position="1"/>
        <end position="20"/>
    </location>
</feature>
<dbReference type="CDD" id="cd02440">
    <property type="entry name" value="AdoMet_MTases"/>
    <property type="match status" value="1"/>
</dbReference>
<dbReference type="EMBL" id="JACYXZ010000003">
    <property type="protein sequence ID" value="MBD8870665.1"/>
    <property type="molecule type" value="Genomic_DNA"/>
</dbReference>